<keyword evidence="3" id="KW-0378">Hydrolase</keyword>
<gene>
    <name evidence="5" type="ORF">A2W52_04360</name>
</gene>
<comment type="caution">
    <text evidence="5">The sequence shown here is derived from an EMBL/GenBank/DDBJ whole genome shotgun (WGS) entry which is preliminary data.</text>
</comment>
<dbReference type="PANTHER" id="PTHR33397">
    <property type="entry name" value="UPF0331 PROTEIN YUTE"/>
    <property type="match status" value="1"/>
</dbReference>
<protein>
    <recommendedName>
        <fullName evidence="7">DUF86 domain-containing protein</fullName>
    </recommendedName>
</protein>
<dbReference type="Proteomes" id="UP000176493">
    <property type="component" value="Unassembled WGS sequence"/>
</dbReference>
<comment type="similarity">
    <text evidence="4">Belongs to the HepT RNase toxin family.</text>
</comment>
<reference evidence="5 6" key="1">
    <citation type="journal article" date="2016" name="Nat. Commun.">
        <title>Thousands of microbial genomes shed light on interconnected biogeochemical processes in an aquifer system.</title>
        <authorList>
            <person name="Anantharaman K."/>
            <person name="Brown C.T."/>
            <person name="Hug L.A."/>
            <person name="Sharon I."/>
            <person name="Castelle C.J."/>
            <person name="Probst A.J."/>
            <person name="Thomas B.C."/>
            <person name="Singh A."/>
            <person name="Wilkins M.J."/>
            <person name="Karaoz U."/>
            <person name="Brodie E.L."/>
            <person name="Williams K.H."/>
            <person name="Hubbard S.S."/>
            <person name="Banfield J.F."/>
        </authorList>
    </citation>
    <scope>NUCLEOTIDE SEQUENCE [LARGE SCALE GENOMIC DNA]</scope>
</reference>
<accession>A0A1G2MFP4</accession>
<dbReference type="PANTHER" id="PTHR33397:SF3">
    <property type="entry name" value="MRNA NUCLEASE HEPT"/>
    <property type="match status" value="1"/>
</dbReference>
<dbReference type="AlphaFoldDB" id="A0A1G2MFP4"/>
<evidence type="ECO:0000313" key="5">
    <source>
        <dbReference type="EMBL" id="OHA22653.1"/>
    </source>
</evidence>
<proteinExistence type="inferred from homology"/>
<dbReference type="GO" id="GO:0110001">
    <property type="term" value="C:toxin-antitoxin complex"/>
    <property type="evidence" value="ECO:0007669"/>
    <property type="project" value="InterPro"/>
</dbReference>
<evidence type="ECO:0000313" key="6">
    <source>
        <dbReference type="Proteomes" id="UP000176493"/>
    </source>
</evidence>
<dbReference type="GO" id="GO:0004540">
    <property type="term" value="F:RNA nuclease activity"/>
    <property type="evidence" value="ECO:0007669"/>
    <property type="project" value="InterPro"/>
</dbReference>
<evidence type="ECO:0000256" key="3">
    <source>
        <dbReference type="ARBA" id="ARBA00022801"/>
    </source>
</evidence>
<dbReference type="GO" id="GO:0016787">
    <property type="term" value="F:hydrolase activity"/>
    <property type="evidence" value="ECO:0007669"/>
    <property type="project" value="UniProtKB-KW"/>
</dbReference>
<keyword evidence="1" id="KW-1277">Toxin-antitoxin system</keyword>
<dbReference type="NCBIfam" id="NF047751">
    <property type="entry name" value="HepT_toxin"/>
    <property type="match status" value="1"/>
</dbReference>
<organism evidence="5 6">
    <name type="scientific">Candidatus Taylorbacteria bacterium RIFCSPHIGHO2_02_49_25</name>
    <dbReference type="NCBI Taxonomy" id="1802305"/>
    <lineage>
        <taxon>Bacteria</taxon>
        <taxon>Candidatus Tayloriibacteriota</taxon>
    </lineage>
</organism>
<evidence type="ECO:0000256" key="1">
    <source>
        <dbReference type="ARBA" id="ARBA00022649"/>
    </source>
</evidence>
<dbReference type="Pfam" id="PF01934">
    <property type="entry name" value="HepT-like"/>
    <property type="match status" value="1"/>
</dbReference>
<dbReference type="InterPro" id="IPR008201">
    <property type="entry name" value="HepT-like"/>
</dbReference>
<dbReference type="Gene3D" id="1.20.120.580">
    <property type="entry name" value="bsu32300-like"/>
    <property type="match status" value="1"/>
</dbReference>
<evidence type="ECO:0008006" key="7">
    <source>
        <dbReference type="Google" id="ProtNLM"/>
    </source>
</evidence>
<dbReference type="InterPro" id="IPR037038">
    <property type="entry name" value="HepT-like_sf"/>
</dbReference>
<evidence type="ECO:0000256" key="4">
    <source>
        <dbReference type="ARBA" id="ARBA00024207"/>
    </source>
</evidence>
<keyword evidence="2" id="KW-0540">Nuclease</keyword>
<dbReference type="EMBL" id="MHRJ01000022">
    <property type="protein sequence ID" value="OHA22653.1"/>
    <property type="molecule type" value="Genomic_DNA"/>
</dbReference>
<dbReference type="InterPro" id="IPR052379">
    <property type="entry name" value="Type_VII_TA_RNase"/>
</dbReference>
<name>A0A1G2MFP4_9BACT</name>
<evidence type="ECO:0000256" key="2">
    <source>
        <dbReference type="ARBA" id="ARBA00022722"/>
    </source>
</evidence>
<sequence>MEHKLQDKIKKFQHYLRKLLTYAEIPDNELTDPKKEASLLALERLFQLVVDEAIDINTELIQLKANKIPDTYRGTFYELPLIGILDQVFADKISHSVKIRNHIVHEYEDMKMSEVIHHIKDYAEMYKMYIQTIIDKAL</sequence>